<dbReference type="WBParaSite" id="SSLN_0000194801-mRNA-1">
    <property type="protein sequence ID" value="SSLN_0000194801-mRNA-1"/>
    <property type="gene ID" value="SSLN_0000194801"/>
</dbReference>
<sequence length="272" mass="30151">MGTAPLLSSVDTTLLTEKSQFLKRCAEHFRSVLNCLSAISDAAIGWLPQLDTHNDLNLPPFVPERTQAVQPISSGKAPGSEAIPLEVSKHGGLGLMADFTTLFQEMWLQGQIPQDFMDATIVQLYRLKENRHLCANHSCIPLLNIARLIFTCLHSSQRHLVAQIAGKIFARILLNRLSQQGISLLKIAGKIFAHILLNHLSHLEQGLLPESQCGFRRHRGTTDVGISLLSIAGKIFARILLNRLNGQQGLLPESQCGFRRHRGTNDMIFTAR</sequence>
<organism evidence="3">
    <name type="scientific">Schistocephalus solidus</name>
    <name type="common">Tapeworm</name>
    <dbReference type="NCBI Taxonomy" id="70667"/>
    <lineage>
        <taxon>Eukaryota</taxon>
        <taxon>Metazoa</taxon>
        <taxon>Spiralia</taxon>
        <taxon>Lophotrochozoa</taxon>
        <taxon>Platyhelminthes</taxon>
        <taxon>Cestoda</taxon>
        <taxon>Eucestoda</taxon>
        <taxon>Diphyllobothriidea</taxon>
        <taxon>Diphyllobothriidae</taxon>
        <taxon>Schistocephalus</taxon>
    </lineage>
</organism>
<accession>A0A183SCD2</accession>
<dbReference type="PANTHER" id="PTHR19446">
    <property type="entry name" value="REVERSE TRANSCRIPTASES"/>
    <property type="match status" value="1"/>
</dbReference>
<dbReference type="EMBL" id="UYSU01008725">
    <property type="protein sequence ID" value="VDL88265.1"/>
    <property type="molecule type" value="Genomic_DNA"/>
</dbReference>
<dbReference type="OrthoDB" id="10070415at2759"/>
<dbReference type="AlphaFoldDB" id="A0A183SCD2"/>
<gene>
    <name evidence="1" type="ORF">SSLN_LOCUS1880</name>
</gene>
<dbReference type="Proteomes" id="UP000275846">
    <property type="component" value="Unassembled WGS sequence"/>
</dbReference>
<proteinExistence type="predicted"/>
<evidence type="ECO:0000313" key="2">
    <source>
        <dbReference type="Proteomes" id="UP000275846"/>
    </source>
</evidence>
<reference evidence="1 2" key="2">
    <citation type="submission" date="2018-11" db="EMBL/GenBank/DDBJ databases">
        <authorList>
            <consortium name="Pathogen Informatics"/>
        </authorList>
    </citation>
    <scope>NUCLEOTIDE SEQUENCE [LARGE SCALE GENOMIC DNA]</scope>
    <source>
        <strain evidence="1 2">NST_G2</strain>
    </source>
</reference>
<evidence type="ECO:0000313" key="1">
    <source>
        <dbReference type="EMBL" id="VDL88265.1"/>
    </source>
</evidence>
<keyword evidence="2" id="KW-1185">Reference proteome</keyword>
<reference evidence="3" key="1">
    <citation type="submission" date="2016-06" db="UniProtKB">
        <authorList>
            <consortium name="WormBaseParasite"/>
        </authorList>
    </citation>
    <scope>IDENTIFICATION</scope>
</reference>
<evidence type="ECO:0000313" key="3">
    <source>
        <dbReference type="WBParaSite" id="SSLN_0000194801-mRNA-1"/>
    </source>
</evidence>
<name>A0A183SCD2_SCHSO</name>
<protein>
    <submittedName>
        <fullName evidence="3">Reverse transcriptase domain-containing protein</fullName>
    </submittedName>
</protein>